<comment type="caution">
    <text evidence="9">The sequence shown here is derived from an EMBL/GenBank/DDBJ whole genome shotgun (WGS) entry which is preliminary data.</text>
</comment>
<evidence type="ECO:0000256" key="7">
    <source>
        <dbReference type="PROSITE-ProRule" id="PRU00473"/>
    </source>
</evidence>
<evidence type="ECO:0000256" key="3">
    <source>
        <dbReference type="ARBA" id="ARBA00022475"/>
    </source>
</evidence>
<dbReference type="Gene3D" id="3.30.1330.60">
    <property type="entry name" value="OmpA-like domain"/>
    <property type="match status" value="1"/>
</dbReference>
<dbReference type="InterPro" id="IPR025713">
    <property type="entry name" value="MotB-like_N_dom"/>
</dbReference>
<dbReference type="InterPro" id="IPR006665">
    <property type="entry name" value="OmpA-like"/>
</dbReference>
<keyword evidence="10" id="KW-1185">Reference proteome</keyword>
<reference evidence="9 10" key="1">
    <citation type="journal article" date="2013" name="Genome Announc.">
        <title>Draft genome sequences for three mercury-methylating, sulfate-reducing bacteria.</title>
        <authorList>
            <person name="Brown S.D."/>
            <person name="Hurt R.A.Jr."/>
            <person name="Gilmour C.C."/>
            <person name="Elias D.A."/>
        </authorList>
    </citation>
    <scope>NUCLEOTIDE SEQUENCE [LARGE SCALE GENOMIC DNA]</scope>
    <source>
        <strain evidence="9 10">DSM 16529</strain>
    </source>
</reference>
<evidence type="ECO:0000259" key="8">
    <source>
        <dbReference type="PROSITE" id="PS51123"/>
    </source>
</evidence>
<dbReference type="Proteomes" id="UP000014975">
    <property type="component" value="Unassembled WGS sequence"/>
</dbReference>
<evidence type="ECO:0000256" key="1">
    <source>
        <dbReference type="ARBA" id="ARBA00004162"/>
    </source>
</evidence>
<dbReference type="Pfam" id="PF00691">
    <property type="entry name" value="OmpA"/>
    <property type="match status" value="1"/>
</dbReference>
<evidence type="ECO:0000313" key="10">
    <source>
        <dbReference type="Proteomes" id="UP000014975"/>
    </source>
</evidence>
<keyword evidence="4" id="KW-0812">Transmembrane</keyword>
<dbReference type="CDD" id="cd07185">
    <property type="entry name" value="OmpA_C-like"/>
    <property type="match status" value="1"/>
</dbReference>
<comment type="similarity">
    <text evidence="2">Belongs to the MotB family.</text>
</comment>
<evidence type="ECO:0000256" key="2">
    <source>
        <dbReference type="ARBA" id="ARBA00008914"/>
    </source>
</evidence>
<evidence type="ECO:0000313" key="9">
    <source>
        <dbReference type="EMBL" id="EPR34507.1"/>
    </source>
</evidence>
<keyword evidence="6 7" id="KW-0472">Membrane</keyword>
<dbReference type="EMBL" id="ATHI01000010">
    <property type="protein sequence ID" value="EPR34507.1"/>
    <property type="molecule type" value="Genomic_DNA"/>
</dbReference>
<feature type="domain" description="OmpA-like" evidence="8">
    <location>
        <begin position="119"/>
        <end position="236"/>
    </location>
</feature>
<dbReference type="AlphaFoldDB" id="S7TBH3"/>
<dbReference type="PANTHER" id="PTHR30329">
    <property type="entry name" value="STATOR ELEMENT OF FLAGELLAR MOTOR COMPLEX"/>
    <property type="match status" value="1"/>
</dbReference>
<organism evidence="9 10">
    <name type="scientific">Alkalidesulfovibrio alkalitolerans DSM 16529</name>
    <dbReference type="NCBI Taxonomy" id="1121439"/>
    <lineage>
        <taxon>Bacteria</taxon>
        <taxon>Pseudomonadati</taxon>
        <taxon>Thermodesulfobacteriota</taxon>
        <taxon>Desulfovibrionia</taxon>
        <taxon>Desulfovibrionales</taxon>
        <taxon>Desulfovibrionaceae</taxon>
        <taxon>Alkalidesulfovibrio</taxon>
    </lineage>
</organism>
<gene>
    <name evidence="9" type="ORF">dsat_2789</name>
</gene>
<comment type="subcellular location">
    <subcellularLocation>
        <location evidence="1">Cell membrane</location>
        <topology evidence="1">Single-pass membrane protein</topology>
    </subcellularLocation>
</comment>
<accession>S7TBH3</accession>
<dbReference type="PROSITE" id="PS51123">
    <property type="entry name" value="OMPA_2"/>
    <property type="match status" value="1"/>
</dbReference>
<dbReference type="Pfam" id="PF13677">
    <property type="entry name" value="MotB_plug"/>
    <property type="match status" value="1"/>
</dbReference>
<protein>
    <submittedName>
        <fullName evidence="9">OmpA/MotB domain protein</fullName>
    </submittedName>
</protein>
<dbReference type="SUPFAM" id="SSF103088">
    <property type="entry name" value="OmpA-like"/>
    <property type="match status" value="1"/>
</dbReference>
<proteinExistence type="inferred from homology"/>
<dbReference type="InterPro" id="IPR050330">
    <property type="entry name" value="Bact_OuterMem_StrucFunc"/>
</dbReference>
<dbReference type="InterPro" id="IPR036737">
    <property type="entry name" value="OmpA-like_sf"/>
</dbReference>
<sequence length="242" mass="26954">MARRKRAKSGGPAQMWLVTFGDLVTLLLTFFVLLLSMSSMDHSFLTRITVFTKDFGFLTDRGAGKVPSRVRMVYELIERPQDMLLPKDRIKDLLFPDDVLPDMIDKKTLQENLEILSHPEGVALVLSDRLLFETASARLGPGADAILTQIGFLLMLNEAPVVVSGHSDNVGGASDFNFALSGDRAFAVLGFFLAKEFDPIRFSVAGYGPNQPMYDNETEEGRARNRRVEILLKTHPRLGSYS</sequence>
<dbReference type="PANTHER" id="PTHR30329:SF21">
    <property type="entry name" value="LIPOPROTEIN YIAD-RELATED"/>
    <property type="match status" value="1"/>
</dbReference>
<dbReference type="PATRIC" id="fig|1121439.3.peg.1195"/>
<keyword evidence="5" id="KW-1133">Transmembrane helix</keyword>
<name>S7TBH3_9BACT</name>
<evidence type="ECO:0000256" key="5">
    <source>
        <dbReference type="ARBA" id="ARBA00022989"/>
    </source>
</evidence>
<dbReference type="GO" id="GO:0005886">
    <property type="term" value="C:plasma membrane"/>
    <property type="evidence" value="ECO:0007669"/>
    <property type="project" value="UniProtKB-SubCell"/>
</dbReference>
<keyword evidence="3" id="KW-1003">Cell membrane</keyword>
<dbReference type="STRING" id="1121439.dsat_2789"/>
<evidence type="ECO:0000256" key="6">
    <source>
        <dbReference type="ARBA" id="ARBA00023136"/>
    </source>
</evidence>
<dbReference type="eggNOG" id="COG1360">
    <property type="taxonomic scope" value="Bacteria"/>
</dbReference>
<dbReference type="OrthoDB" id="9805566at2"/>
<dbReference type="RefSeq" id="WP_020886673.1">
    <property type="nucleotide sequence ID" value="NZ_ATHI01000010.1"/>
</dbReference>
<evidence type="ECO:0000256" key="4">
    <source>
        <dbReference type="ARBA" id="ARBA00022692"/>
    </source>
</evidence>